<evidence type="ECO:0000313" key="1">
    <source>
        <dbReference type="EMBL" id="MPN23716.1"/>
    </source>
</evidence>
<protein>
    <submittedName>
        <fullName evidence="1">Uncharacterized protein</fullName>
    </submittedName>
</protein>
<comment type="caution">
    <text evidence="1">The sequence shown here is derived from an EMBL/GenBank/DDBJ whole genome shotgun (WGS) entry which is preliminary data.</text>
</comment>
<proteinExistence type="predicted"/>
<sequence length="99" mass="11054">MQPDIGQLYPATNQIGFWNPVFQFNVNIIEGTARDAQVIGSTLHDLRFFGKGAWIDQFIVVLPKGRKQAHAQTAQAKGGAQVKRGWFAAVQRQFPNVIM</sequence>
<name>A0A645GC73_9ZZZZ</name>
<accession>A0A645GC73</accession>
<dbReference type="EMBL" id="VSSQ01072311">
    <property type="protein sequence ID" value="MPN23716.1"/>
    <property type="molecule type" value="Genomic_DNA"/>
</dbReference>
<organism evidence="1">
    <name type="scientific">bioreactor metagenome</name>
    <dbReference type="NCBI Taxonomy" id="1076179"/>
    <lineage>
        <taxon>unclassified sequences</taxon>
        <taxon>metagenomes</taxon>
        <taxon>ecological metagenomes</taxon>
    </lineage>
</organism>
<reference evidence="1" key="1">
    <citation type="submission" date="2019-08" db="EMBL/GenBank/DDBJ databases">
        <authorList>
            <person name="Kucharzyk K."/>
            <person name="Murdoch R.W."/>
            <person name="Higgins S."/>
            <person name="Loffler F."/>
        </authorList>
    </citation>
    <scope>NUCLEOTIDE SEQUENCE</scope>
</reference>
<gene>
    <name evidence="1" type="ORF">SDC9_171109</name>
</gene>
<dbReference type="AlphaFoldDB" id="A0A645GC73"/>